<evidence type="ECO:0000313" key="3">
    <source>
        <dbReference type="Proteomes" id="UP000054618"/>
    </source>
</evidence>
<organism evidence="2 3">
    <name type="scientific">Legionella quinlivanii</name>
    <dbReference type="NCBI Taxonomy" id="45073"/>
    <lineage>
        <taxon>Bacteria</taxon>
        <taxon>Pseudomonadati</taxon>
        <taxon>Pseudomonadota</taxon>
        <taxon>Gammaproteobacteria</taxon>
        <taxon>Legionellales</taxon>
        <taxon>Legionellaceae</taxon>
        <taxon>Legionella</taxon>
    </lineage>
</organism>
<dbReference type="NCBIfam" id="NF047412">
    <property type="entry name" value="sig_GCG_CRPN_rpt"/>
    <property type="match status" value="1"/>
</dbReference>
<comment type="caution">
    <text evidence="2">The sequence shown here is derived from an EMBL/GenBank/DDBJ whole genome shotgun (WGS) entry which is preliminary data.</text>
</comment>
<protein>
    <submittedName>
        <fullName evidence="2">Uncharacterized protein</fullName>
    </submittedName>
</protein>
<keyword evidence="1" id="KW-0732">Signal</keyword>
<reference evidence="2 3" key="1">
    <citation type="submission" date="2015-11" db="EMBL/GenBank/DDBJ databases">
        <title>Genomic analysis of 38 Legionella species identifies large and diverse effector repertoires.</title>
        <authorList>
            <person name="Burstein D."/>
            <person name="Amaro F."/>
            <person name="Zusman T."/>
            <person name="Lifshitz Z."/>
            <person name="Cohen O."/>
            <person name="Gilbert J.A."/>
            <person name="Pupko T."/>
            <person name="Shuman H.A."/>
            <person name="Segal G."/>
        </authorList>
    </citation>
    <scope>NUCLEOTIDE SEQUENCE [LARGE SCALE GENOMIC DNA]</scope>
    <source>
        <strain evidence="2 3">CDC#1442-AUS-E</strain>
    </source>
</reference>
<evidence type="ECO:0000256" key="1">
    <source>
        <dbReference type="SAM" id="SignalP"/>
    </source>
</evidence>
<dbReference type="EMBL" id="LNYS01000004">
    <property type="protein sequence ID" value="KTD52546.1"/>
    <property type="molecule type" value="Genomic_DNA"/>
</dbReference>
<feature type="signal peptide" evidence="1">
    <location>
        <begin position="1"/>
        <end position="33"/>
    </location>
</feature>
<dbReference type="RefSeq" id="WP_058506325.1">
    <property type="nucleotide sequence ID" value="NZ_CAAAIK010000029.1"/>
</dbReference>
<dbReference type="PATRIC" id="fig|45073.5.peg.200"/>
<dbReference type="OrthoDB" id="5651254at2"/>
<gene>
    <name evidence="2" type="ORF">Lqui_0188</name>
</gene>
<proteinExistence type="predicted"/>
<dbReference type="AlphaFoldDB" id="A0A0W0Y791"/>
<dbReference type="Proteomes" id="UP000054618">
    <property type="component" value="Unassembled WGS sequence"/>
</dbReference>
<keyword evidence="3" id="KW-1185">Reference proteome</keyword>
<accession>A0A0W0Y791</accession>
<evidence type="ECO:0000313" key="2">
    <source>
        <dbReference type="EMBL" id="KTD52546.1"/>
    </source>
</evidence>
<sequence>MKIQSLSISKVLTPLALGALLTLGIAYTSSANAAQGCGFGNHMNYWGRCVPNEPGPWAKPVPGRPDCWVNDHGAFRCYR</sequence>
<name>A0A0W0Y791_9GAMM</name>
<dbReference type="InterPro" id="IPR058110">
    <property type="entry name" value="GCG_CRPN_dom"/>
</dbReference>
<feature type="chain" id="PRO_5006917330" evidence="1">
    <location>
        <begin position="34"/>
        <end position="79"/>
    </location>
</feature>